<feature type="compositionally biased region" description="Basic and acidic residues" evidence="1">
    <location>
        <begin position="222"/>
        <end position="238"/>
    </location>
</feature>
<dbReference type="EMBL" id="AJIL01000259">
    <property type="protein sequence ID" value="KNE90386.1"/>
    <property type="molecule type" value="Genomic_DNA"/>
</dbReference>
<keyword evidence="3" id="KW-1185">Reference proteome</keyword>
<gene>
    <name evidence="2" type="ORF">PSTG_16165</name>
</gene>
<accession>A0A0L0UTW8</accession>
<sequence length="466" mass="52787">MPKLCPRIRTQKQNLHRLSDISVLPSNRVVKMKAFSSTQPWLLLFHTNTALSSIFTASPSRIEEEASAVRPTLSLEWQEDEIGKYLSEPLSFPQPTLPLGYPKPTFYTKSNPQELQHQSPPNALAIEVNHTPMALLPSNGVHTSSGVLSLKDVPASRSDLTTCDLTCSNESSSIGDPSPVGGLTLDAQLTPDHNDFARKREGDGSVSKAKSDLVPARKKMKVTKDNKKSVLHADHPIELPKSIQGDQSTGRKAPRKRTNTKRVVLETLMNLSDSKIQIENNLIFKDIMNPRRSQLKHWKSKNNTAAGDARTRVRILGFLENVTKMSTFLIISHASLLNGQIDKKITQCDVDDALRFMKDFWEKMDRNETLVTLRSYIRLPSIKNLLDPNDTRTYPGGHTGNILWYEACEEIVEYWTEQNMNPLWRSSFNTDSKSHEFDIRRTVNYIIADRTHNRFTRNRDGSMIQI</sequence>
<feature type="compositionally biased region" description="Basic and acidic residues" evidence="1">
    <location>
        <begin position="194"/>
        <end position="203"/>
    </location>
</feature>
<evidence type="ECO:0000313" key="3">
    <source>
        <dbReference type="Proteomes" id="UP000054564"/>
    </source>
</evidence>
<dbReference type="OrthoDB" id="2497963at2759"/>
<proteinExistence type="predicted"/>
<dbReference type="Proteomes" id="UP000054564">
    <property type="component" value="Unassembled WGS sequence"/>
</dbReference>
<name>A0A0L0UTW8_9BASI</name>
<feature type="region of interest" description="Disordered" evidence="1">
    <location>
        <begin position="194"/>
        <end position="259"/>
    </location>
</feature>
<feature type="non-terminal residue" evidence="2">
    <location>
        <position position="1"/>
    </location>
</feature>
<dbReference type="AlphaFoldDB" id="A0A0L0UTW8"/>
<organism evidence="2 3">
    <name type="scientific">Puccinia striiformis f. sp. tritici PST-78</name>
    <dbReference type="NCBI Taxonomy" id="1165861"/>
    <lineage>
        <taxon>Eukaryota</taxon>
        <taxon>Fungi</taxon>
        <taxon>Dikarya</taxon>
        <taxon>Basidiomycota</taxon>
        <taxon>Pucciniomycotina</taxon>
        <taxon>Pucciniomycetes</taxon>
        <taxon>Pucciniales</taxon>
        <taxon>Pucciniaceae</taxon>
        <taxon>Puccinia</taxon>
    </lineage>
</organism>
<evidence type="ECO:0000256" key="1">
    <source>
        <dbReference type="SAM" id="MobiDB-lite"/>
    </source>
</evidence>
<reference evidence="3" key="1">
    <citation type="submission" date="2014-03" db="EMBL/GenBank/DDBJ databases">
        <title>The Genome Sequence of Puccinia striiformis f. sp. tritici PST-78.</title>
        <authorList>
            <consortium name="The Broad Institute Genome Sequencing Platform"/>
            <person name="Cuomo C."/>
            <person name="Hulbert S."/>
            <person name="Chen X."/>
            <person name="Walker B."/>
            <person name="Young S.K."/>
            <person name="Zeng Q."/>
            <person name="Gargeya S."/>
            <person name="Fitzgerald M."/>
            <person name="Haas B."/>
            <person name="Abouelleil A."/>
            <person name="Alvarado L."/>
            <person name="Arachchi H.M."/>
            <person name="Berlin A.M."/>
            <person name="Chapman S.B."/>
            <person name="Goldberg J."/>
            <person name="Griggs A."/>
            <person name="Gujja S."/>
            <person name="Hansen M."/>
            <person name="Howarth C."/>
            <person name="Imamovic A."/>
            <person name="Larimer J."/>
            <person name="McCowan C."/>
            <person name="Montmayeur A."/>
            <person name="Murphy C."/>
            <person name="Neiman D."/>
            <person name="Pearson M."/>
            <person name="Priest M."/>
            <person name="Roberts A."/>
            <person name="Saif S."/>
            <person name="Shea T."/>
            <person name="Sisk P."/>
            <person name="Sykes S."/>
            <person name="Wortman J."/>
            <person name="Nusbaum C."/>
            <person name="Birren B."/>
        </authorList>
    </citation>
    <scope>NUCLEOTIDE SEQUENCE [LARGE SCALE GENOMIC DNA]</scope>
    <source>
        <strain evidence="3">race PST-78</strain>
    </source>
</reference>
<evidence type="ECO:0000313" key="2">
    <source>
        <dbReference type="EMBL" id="KNE90386.1"/>
    </source>
</evidence>
<protein>
    <submittedName>
        <fullName evidence="2">Uncharacterized protein</fullName>
    </submittedName>
</protein>
<comment type="caution">
    <text evidence="2">The sequence shown here is derived from an EMBL/GenBank/DDBJ whole genome shotgun (WGS) entry which is preliminary data.</text>
</comment>